<dbReference type="EC" id="2.1.1.37" evidence="7"/>
<dbReference type="InterPro" id="IPR001525">
    <property type="entry name" value="C5_MeTfrase"/>
</dbReference>
<dbReference type="GO" id="GO:0003886">
    <property type="term" value="F:DNA (cytosine-5-)-methyltransferase activity"/>
    <property type="evidence" value="ECO:0007669"/>
    <property type="project" value="UniProtKB-EC"/>
</dbReference>
<evidence type="ECO:0000256" key="5">
    <source>
        <dbReference type="PROSITE-ProRule" id="PRU01016"/>
    </source>
</evidence>
<dbReference type="InterPro" id="IPR029063">
    <property type="entry name" value="SAM-dependent_MTases_sf"/>
</dbReference>
<dbReference type="PATRIC" id="fig|1641812.3.peg.4028"/>
<dbReference type="SUPFAM" id="SSF53335">
    <property type="entry name" value="S-adenosyl-L-methionine-dependent methyltransferases"/>
    <property type="match status" value="1"/>
</dbReference>
<dbReference type="GO" id="GO:0032259">
    <property type="term" value="P:methylation"/>
    <property type="evidence" value="ECO:0007669"/>
    <property type="project" value="UniProtKB-KW"/>
</dbReference>
<keyword evidence="4" id="KW-0680">Restriction system</keyword>
<evidence type="ECO:0000256" key="2">
    <source>
        <dbReference type="ARBA" id="ARBA00022679"/>
    </source>
</evidence>
<evidence type="ECO:0000256" key="1">
    <source>
        <dbReference type="ARBA" id="ARBA00022603"/>
    </source>
</evidence>
<keyword evidence="1 5" id="KW-0489">Methyltransferase</keyword>
<evidence type="ECO:0000256" key="6">
    <source>
        <dbReference type="RuleBase" id="RU000416"/>
    </source>
</evidence>
<dbReference type="Proteomes" id="UP000034103">
    <property type="component" value="Chromosome"/>
</dbReference>
<dbReference type="NCBIfam" id="TIGR00675">
    <property type="entry name" value="dcm"/>
    <property type="match status" value="1"/>
</dbReference>
<dbReference type="EMBL" id="CP011304">
    <property type="protein sequence ID" value="AKE66222.1"/>
    <property type="molecule type" value="Genomic_DNA"/>
</dbReference>
<dbReference type="PRINTS" id="PR00105">
    <property type="entry name" value="C5METTRFRASE"/>
</dbReference>
<dbReference type="InterPro" id="IPR019044">
    <property type="entry name" value="Restrct_endonuc_II_HindVP"/>
</dbReference>
<evidence type="ECO:0000256" key="7">
    <source>
        <dbReference type="RuleBase" id="RU000417"/>
    </source>
</evidence>
<dbReference type="Pfam" id="PF09519">
    <property type="entry name" value="RE_HindVP"/>
    <property type="match status" value="1"/>
</dbReference>
<organism evidence="8 9">
    <name type="scientific">Microcystis aeruginosa NIES-2549</name>
    <dbReference type="NCBI Taxonomy" id="1641812"/>
    <lineage>
        <taxon>Bacteria</taxon>
        <taxon>Bacillati</taxon>
        <taxon>Cyanobacteriota</taxon>
        <taxon>Cyanophyceae</taxon>
        <taxon>Oscillatoriophycideae</taxon>
        <taxon>Chroococcales</taxon>
        <taxon>Microcystaceae</taxon>
        <taxon>Microcystis</taxon>
    </lineage>
</organism>
<dbReference type="AlphaFoldDB" id="A0A0F6U6R3"/>
<dbReference type="HOGENOM" id="CLU_006958_2_1_3"/>
<proteinExistence type="inferred from homology"/>
<sequence>MGKSAIFKPSLFGLKHSNRDFTQKETWVKNQFNSSFPASLCAYLDGKGMKNIYLKLDENLKVQPAELSTKELYGLAPNSDNLFYAFESQFRGGSKMITIDLFAGCGGLSLGFQKAGFTIVAAFDNWIPAIDVYRNNFSHPIFNVDLSRESNQEILAQYNPEIIVGSPPCQDFSSAGKRDEGLGRANLTLTFAEIVTGVSPQWFVMENVDRIEKSKILTQAKQVFKRHGYGLTGKVINSCYCGVTQTRKRYFLIGKMNEEDDFLIDEINNNLSSQPLTVFDYMGKELDIEYYYRHPRSYQRRAIFSIYEPSPTIRGVNRPVPKTYRQHPGDACHLKEKLRPLTTRERSYIQTFPKDFIFTGTKSNLEQMIGNAVPVNLARYVGQCILNYELKKGNKITYRQLQLSKWL</sequence>
<dbReference type="CDD" id="cd00315">
    <property type="entry name" value="Cyt_C5_DNA_methylase"/>
    <property type="match status" value="1"/>
</dbReference>
<comment type="similarity">
    <text evidence="5 6">Belongs to the class I-like SAM-binding methyltransferase superfamily. C5-methyltransferase family.</text>
</comment>
<dbReference type="GO" id="GO:0009307">
    <property type="term" value="P:DNA restriction-modification system"/>
    <property type="evidence" value="ECO:0007669"/>
    <property type="project" value="UniProtKB-KW"/>
</dbReference>
<feature type="active site" evidence="5">
    <location>
        <position position="169"/>
    </location>
</feature>
<dbReference type="RefSeq" id="WP_149039040.1">
    <property type="nucleotide sequence ID" value="NZ_CP011304.1"/>
</dbReference>
<dbReference type="GO" id="GO:0003677">
    <property type="term" value="F:DNA binding"/>
    <property type="evidence" value="ECO:0007669"/>
    <property type="project" value="InterPro"/>
</dbReference>
<dbReference type="PANTHER" id="PTHR10629">
    <property type="entry name" value="CYTOSINE-SPECIFIC METHYLTRANSFERASE"/>
    <property type="match status" value="1"/>
</dbReference>
<dbReference type="Gene3D" id="3.90.120.10">
    <property type="entry name" value="DNA Methylase, subunit A, domain 2"/>
    <property type="match status" value="1"/>
</dbReference>
<evidence type="ECO:0000256" key="3">
    <source>
        <dbReference type="ARBA" id="ARBA00022691"/>
    </source>
</evidence>
<dbReference type="InterPro" id="IPR031303">
    <property type="entry name" value="C5_meth_CS"/>
</dbReference>
<dbReference type="Pfam" id="PF00145">
    <property type="entry name" value="DNA_methylase"/>
    <property type="match status" value="1"/>
</dbReference>
<dbReference type="InterPro" id="IPR050390">
    <property type="entry name" value="C5-Methyltransferase"/>
</dbReference>
<comment type="catalytic activity">
    <reaction evidence="7">
        <text>a 2'-deoxycytidine in DNA + S-adenosyl-L-methionine = a 5-methyl-2'-deoxycytidine in DNA + S-adenosyl-L-homocysteine + H(+)</text>
        <dbReference type="Rhea" id="RHEA:13681"/>
        <dbReference type="Rhea" id="RHEA-COMP:11369"/>
        <dbReference type="Rhea" id="RHEA-COMP:11370"/>
        <dbReference type="ChEBI" id="CHEBI:15378"/>
        <dbReference type="ChEBI" id="CHEBI:57856"/>
        <dbReference type="ChEBI" id="CHEBI:59789"/>
        <dbReference type="ChEBI" id="CHEBI:85452"/>
        <dbReference type="ChEBI" id="CHEBI:85454"/>
        <dbReference type="EC" id="2.1.1.37"/>
    </reaction>
</comment>
<evidence type="ECO:0000313" key="8">
    <source>
        <dbReference type="EMBL" id="AKE66222.1"/>
    </source>
</evidence>
<dbReference type="REBASE" id="110106">
    <property type="entry name" value="M.Mae2549ORF3892P"/>
</dbReference>
<dbReference type="InterPro" id="IPR018117">
    <property type="entry name" value="C5_DNA_meth_AS"/>
</dbReference>
<accession>A0A0F6U6R3</accession>
<keyword evidence="3 5" id="KW-0949">S-adenosyl-L-methionine</keyword>
<evidence type="ECO:0000256" key="4">
    <source>
        <dbReference type="ARBA" id="ARBA00022747"/>
    </source>
</evidence>
<dbReference type="PROSITE" id="PS00094">
    <property type="entry name" value="C5_MTASE_1"/>
    <property type="match status" value="1"/>
</dbReference>
<keyword evidence="2 5" id="KW-0808">Transferase</keyword>
<dbReference type="PROSITE" id="PS51679">
    <property type="entry name" value="SAM_MT_C5"/>
    <property type="match status" value="1"/>
</dbReference>
<gene>
    <name evidence="8" type="ORF">MYAER_3892</name>
</gene>
<dbReference type="Gene3D" id="3.40.50.150">
    <property type="entry name" value="Vaccinia Virus protein VP39"/>
    <property type="match status" value="1"/>
</dbReference>
<name>A0A0F6U6R3_MICAE</name>
<dbReference type="GO" id="GO:0009036">
    <property type="term" value="F:type II site-specific deoxyribonuclease activity"/>
    <property type="evidence" value="ECO:0007669"/>
    <property type="project" value="InterPro"/>
</dbReference>
<dbReference type="PANTHER" id="PTHR10629:SF52">
    <property type="entry name" value="DNA (CYTOSINE-5)-METHYLTRANSFERASE 1"/>
    <property type="match status" value="1"/>
</dbReference>
<dbReference type="PROSITE" id="PS00095">
    <property type="entry name" value="C5_MTASE_2"/>
    <property type="match status" value="1"/>
</dbReference>
<protein>
    <recommendedName>
        <fullName evidence="7">Cytosine-specific methyltransferase</fullName>
        <ecNumber evidence="7">2.1.1.37</ecNumber>
    </recommendedName>
</protein>
<dbReference type="GO" id="GO:0044027">
    <property type="term" value="P:negative regulation of gene expression via chromosomal CpG island methylation"/>
    <property type="evidence" value="ECO:0007669"/>
    <property type="project" value="TreeGrafter"/>
</dbReference>
<reference evidence="8 9" key="1">
    <citation type="journal article" date="2015" name="Genome Announc.">
        <title>Complete Genome Sequence of Microcystis aeruginosa NIES-2549, a Bloom-Forming Cyanobacterium from Lake Kasumigaura, Japan.</title>
        <authorList>
            <person name="Yamaguchi H."/>
            <person name="Suzuki S."/>
            <person name="Tanabe Y."/>
            <person name="Osana Y."/>
            <person name="Shimura Y."/>
            <person name="Ishida K."/>
            <person name="Kawachi M."/>
        </authorList>
    </citation>
    <scope>NUCLEOTIDE SEQUENCE [LARGE SCALE GENOMIC DNA]</scope>
    <source>
        <strain evidence="8 9">NIES-2549</strain>
    </source>
</reference>
<evidence type="ECO:0000313" key="9">
    <source>
        <dbReference type="Proteomes" id="UP000034103"/>
    </source>
</evidence>